<evidence type="ECO:0000313" key="3">
    <source>
        <dbReference type="Proteomes" id="UP001331515"/>
    </source>
</evidence>
<feature type="compositionally biased region" description="Basic and acidic residues" evidence="1">
    <location>
        <begin position="21"/>
        <end position="31"/>
    </location>
</feature>
<reference evidence="2 3" key="1">
    <citation type="journal article" date="2023" name="Mol. Biol. Evol.">
        <title>Genomics of Secondarily Temperate Adaptation in the Only Non-Antarctic Icefish.</title>
        <authorList>
            <person name="Rivera-Colon A.G."/>
            <person name="Rayamajhi N."/>
            <person name="Minhas B.F."/>
            <person name="Madrigal G."/>
            <person name="Bilyk K.T."/>
            <person name="Yoon V."/>
            <person name="Hune M."/>
            <person name="Gregory S."/>
            <person name="Cheng C.H.C."/>
            <person name="Catchen J.M."/>
        </authorList>
    </citation>
    <scope>NUCLEOTIDE SEQUENCE [LARGE SCALE GENOMIC DNA]</scope>
    <source>
        <tissue evidence="2">White muscle</tissue>
    </source>
</reference>
<protein>
    <submittedName>
        <fullName evidence="2">Uncharacterized protein</fullName>
    </submittedName>
</protein>
<dbReference type="AlphaFoldDB" id="A0AAN8HY58"/>
<keyword evidence="3" id="KW-1185">Reference proteome</keyword>
<sequence length="70" mass="7685">MVKTKSTKLCVAEGGPGESQRSPDKEQHEESSVPADMVLAALGHSAERWLKTKKKFAPRLIPGLRLSLRT</sequence>
<comment type="caution">
    <text evidence="2">The sequence shown here is derived from an EMBL/GenBank/DDBJ whole genome shotgun (WGS) entry which is preliminary data.</text>
</comment>
<name>A0AAN8HY58_CHAGU</name>
<proteinExistence type="predicted"/>
<evidence type="ECO:0000256" key="1">
    <source>
        <dbReference type="SAM" id="MobiDB-lite"/>
    </source>
</evidence>
<evidence type="ECO:0000313" key="2">
    <source>
        <dbReference type="EMBL" id="KAK5933424.1"/>
    </source>
</evidence>
<organism evidence="2 3">
    <name type="scientific">Champsocephalus gunnari</name>
    <name type="common">Mackerel icefish</name>
    <dbReference type="NCBI Taxonomy" id="52237"/>
    <lineage>
        <taxon>Eukaryota</taxon>
        <taxon>Metazoa</taxon>
        <taxon>Chordata</taxon>
        <taxon>Craniata</taxon>
        <taxon>Vertebrata</taxon>
        <taxon>Euteleostomi</taxon>
        <taxon>Actinopterygii</taxon>
        <taxon>Neopterygii</taxon>
        <taxon>Teleostei</taxon>
        <taxon>Neoteleostei</taxon>
        <taxon>Acanthomorphata</taxon>
        <taxon>Eupercaria</taxon>
        <taxon>Perciformes</taxon>
        <taxon>Notothenioidei</taxon>
        <taxon>Channichthyidae</taxon>
        <taxon>Champsocephalus</taxon>
    </lineage>
</organism>
<dbReference type="Proteomes" id="UP001331515">
    <property type="component" value="Unassembled WGS sequence"/>
</dbReference>
<dbReference type="EMBL" id="JAURVH010001514">
    <property type="protein sequence ID" value="KAK5933424.1"/>
    <property type="molecule type" value="Genomic_DNA"/>
</dbReference>
<accession>A0AAN8HY58</accession>
<gene>
    <name evidence="2" type="ORF">CgunFtcFv8_013908</name>
</gene>
<feature type="region of interest" description="Disordered" evidence="1">
    <location>
        <begin position="1"/>
        <end position="33"/>
    </location>
</feature>